<organism evidence="1 2">
    <name type="scientific">Laspinema olomoucense D3b</name>
    <dbReference type="NCBI Taxonomy" id="2953688"/>
    <lineage>
        <taxon>Bacteria</taxon>
        <taxon>Bacillati</taxon>
        <taxon>Cyanobacteriota</taxon>
        <taxon>Cyanophyceae</taxon>
        <taxon>Oscillatoriophycideae</taxon>
        <taxon>Oscillatoriales</taxon>
        <taxon>Laspinemataceae</taxon>
        <taxon>Laspinema</taxon>
        <taxon>Laspinema olomoucense</taxon>
    </lineage>
</organism>
<dbReference type="EMBL" id="JAMXFA010000028">
    <property type="protein sequence ID" value="MCT7979855.1"/>
    <property type="molecule type" value="Genomic_DNA"/>
</dbReference>
<proteinExistence type="predicted"/>
<evidence type="ECO:0000313" key="1">
    <source>
        <dbReference type="EMBL" id="MCT7979855.1"/>
    </source>
</evidence>
<evidence type="ECO:0000313" key="2">
    <source>
        <dbReference type="Proteomes" id="UP001525961"/>
    </source>
</evidence>
<protein>
    <submittedName>
        <fullName evidence="1">Uncharacterized protein</fullName>
    </submittedName>
</protein>
<dbReference type="Proteomes" id="UP001525961">
    <property type="component" value="Unassembled WGS sequence"/>
</dbReference>
<accession>A0ABT2NAX1</accession>
<keyword evidence="2" id="KW-1185">Reference proteome</keyword>
<reference evidence="1 2" key="1">
    <citation type="journal article" date="2022" name="Front. Microbiol.">
        <title>High genomic differentiation and limited gene flow indicate recent cryptic speciation within the genus Laspinema (cyanobacteria).</title>
        <authorList>
            <person name="Stanojkovic A."/>
            <person name="Skoupy S."/>
            <person name="Skaloud P."/>
            <person name="Dvorak P."/>
        </authorList>
    </citation>
    <scope>NUCLEOTIDE SEQUENCE [LARGE SCALE GENOMIC DNA]</scope>
    <source>
        <strain evidence="1 2">D3b</strain>
    </source>
</reference>
<sequence>MTTNMSLSKEIADALCTIIVLGYSADINRVRFEYNQDEDKAEYENVQTKFKKLGVEITVGKSEEKSHFPLIVGETGSVEMFGNEQAKVELSEVHKFANILEKAAEKGKGTQKFSGAYVGGFAAIGTVDIIGASDLSLYEGKYRTQDLDKVQKSYQQAKKVSNAVIEAITSYFGGKVGAVKINGIQIRNSYMNEKVTADYKRGHLFKSYHGMIKAMTTFMTGFNRTQNFFFEIALTSDTSKVSSCFPCATFMRVHKNPPTSTHLGRGDNWSIPDGADYLKKPWEKSIIEWYNKGMKIINQHDSKTEVIEKWQEFVDTFQPKIEDKNIPEIFLESLTFEGSFTEKINMTLKK</sequence>
<gene>
    <name evidence="1" type="ORF">NG792_19230</name>
</gene>
<dbReference type="RefSeq" id="WP_261236490.1">
    <property type="nucleotide sequence ID" value="NZ_JAMXFA010000028.1"/>
</dbReference>
<name>A0ABT2NAX1_9CYAN</name>
<comment type="caution">
    <text evidence="1">The sequence shown here is derived from an EMBL/GenBank/DDBJ whole genome shotgun (WGS) entry which is preliminary data.</text>
</comment>